<gene>
    <name evidence="2" type="ORF">ACFPRH_06125</name>
</gene>
<organism evidence="2 3">
    <name type="scientific">Streptomyces amakusaensis</name>
    <dbReference type="NCBI Taxonomy" id="67271"/>
    <lineage>
        <taxon>Bacteria</taxon>
        <taxon>Bacillati</taxon>
        <taxon>Actinomycetota</taxon>
        <taxon>Actinomycetes</taxon>
        <taxon>Kitasatosporales</taxon>
        <taxon>Streptomycetaceae</taxon>
        <taxon>Streptomyces</taxon>
    </lineage>
</organism>
<dbReference type="Proteomes" id="UP001596160">
    <property type="component" value="Unassembled WGS sequence"/>
</dbReference>
<keyword evidence="3" id="KW-1185">Reference proteome</keyword>
<dbReference type="RefSeq" id="WP_344475793.1">
    <property type="nucleotide sequence ID" value="NZ_BAAASB010000005.1"/>
</dbReference>
<evidence type="ECO:0000313" key="2">
    <source>
        <dbReference type="EMBL" id="MFC5151301.1"/>
    </source>
</evidence>
<feature type="region of interest" description="Disordered" evidence="1">
    <location>
        <begin position="73"/>
        <end position="93"/>
    </location>
</feature>
<evidence type="ECO:0000256" key="1">
    <source>
        <dbReference type="SAM" id="MobiDB-lite"/>
    </source>
</evidence>
<accession>A0ABW0AC80</accession>
<evidence type="ECO:0000313" key="3">
    <source>
        <dbReference type="Proteomes" id="UP001596160"/>
    </source>
</evidence>
<proteinExistence type="predicted"/>
<reference evidence="3" key="1">
    <citation type="journal article" date="2019" name="Int. J. Syst. Evol. Microbiol.">
        <title>The Global Catalogue of Microorganisms (GCM) 10K type strain sequencing project: providing services to taxonomists for standard genome sequencing and annotation.</title>
        <authorList>
            <consortium name="The Broad Institute Genomics Platform"/>
            <consortium name="The Broad Institute Genome Sequencing Center for Infectious Disease"/>
            <person name="Wu L."/>
            <person name="Ma J."/>
        </authorList>
    </citation>
    <scope>NUCLEOTIDE SEQUENCE [LARGE SCALE GENOMIC DNA]</scope>
    <source>
        <strain evidence="3">PCU 266</strain>
    </source>
</reference>
<sequence length="93" mass="10205">MPRDQPGPALLPRAEEIFEENTRLLANPLASPEDSDAALDRGWLMGHFKDASDPRHSEAVEIKWGVHPQGDERAQGYQVIGEADSDGWGGRGQ</sequence>
<comment type="caution">
    <text evidence="2">The sequence shown here is derived from an EMBL/GenBank/DDBJ whole genome shotgun (WGS) entry which is preliminary data.</text>
</comment>
<protein>
    <submittedName>
        <fullName evidence="2">Uncharacterized protein</fullName>
    </submittedName>
</protein>
<dbReference type="EMBL" id="JBHSKP010000003">
    <property type="protein sequence ID" value="MFC5151301.1"/>
    <property type="molecule type" value="Genomic_DNA"/>
</dbReference>
<name>A0ABW0AC80_9ACTN</name>